<comment type="caution">
    <text evidence="1">The sequence shown here is derived from an EMBL/GenBank/DDBJ whole genome shotgun (WGS) entry which is preliminary data.</text>
</comment>
<organism evidence="1 2">
    <name type="scientific">Portunus trituberculatus</name>
    <name type="common">Swimming crab</name>
    <name type="synonym">Neptunus trituberculatus</name>
    <dbReference type="NCBI Taxonomy" id="210409"/>
    <lineage>
        <taxon>Eukaryota</taxon>
        <taxon>Metazoa</taxon>
        <taxon>Ecdysozoa</taxon>
        <taxon>Arthropoda</taxon>
        <taxon>Crustacea</taxon>
        <taxon>Multicrustacea</taxon>
        <taxon>Malacostraca</taxon>
        <taxon>Eumalacostraca</taxon>
        <taxon>Eucarida</taxon>
        <taxon>Decapoda</taxon>
        <taxon>Pleocyemata</taxon>
        <taxon>Brachyura</taxon>
        <taxon>Eubrachyura</taxon>
        <taxon>Portunoidea</taxon>
        <taxon>Portunidae</taxon>
        <taxon>Portuninae</taxon>
        <taxon>Portunus</taxon>
    </lineage>
</organism>
<dbReference type="EMBL" id="VSRR010006732">
    <property type="protein sequence ID" value="MPC45440.1"/>
    <property type="molecule type" value="Genomic_DNA"/>
</dbReference>
<name>A0A5B7FCV0_PORTR</name>
<keyword evidence="2" id="KW-1185">Reference proteome</keyword>
<evidence type="ECO:0000313" key="2">
    <source>
        <dbReference type="Proteomes" id="UP000324222"/>
    </source>
</evidence>
<proteinExistence type="predicted"/>
<accession>A0A5B7FCV0</accession>
<dbReference type="AlphaFoldDB" id="A0A5B7FCV0"/>
<gene>
    <name evidence="1" type="ORF">E2C01_039139</name>
</gene>
<sequence>MQAVHSSESASVQYSFRSRESFVMCPDCLCLQMIFEFKRMFITPVIQTEDAKLPWFPYRESSDR</sequence>
<evidence type="ECO:0000313" key="1">
    <source>
        <dbReference type="EMBL" id="MPC45440.1"/>
    </source>
</evidence>
<protein>
    <submittedName>
        <fullName evidence="1">Uncharacterized protein</fullName>
    </submittedName>
</protein>
<dbReference type="Proteomes" id="UP000324222">
    <property type="component" value="Unassembled WGS sequence"/>
</dbReference>
<reference evidence="1 2" key="1">
    <citation type="submission" date="2019-05" db="EMBL/GenBank/DDBJ databases">
        <title>Another draft genome of Portunus trituberculatus and its Hox gene families provides insights of decapod evolution.</title>
        <authorList>
            <person name="Jeong J.-H."/>
            <person name="Song I."/>
            <person name="Kim S."/>
            <person name="Choi T."/>
            <person name="Kim D."/>
            <person name="Ryu S."/>
            <person name="Kim W."/>
        </authorList>
    </citation>
    <scope>NUCLEOTIDE SEQUENCE [LARGE SCALE GENOMIC DNA]</scope>
    <source>
        <tissue evidence="1">Muscle</tissue>
    </source>
</reference>